<gene>
    <name evidence="3" type="ORF">LOC62_01G001042</name>
</gene>
<keyword evidence="2" id="KW-0732">Signal</keyword>
<dbReference type="GeneID" id="87804300"/>
<protein>
    <submittedName>
        <fullName evidence="3">Uncharacterized protein</fullName>
    </submittedName>
</protein>
<feature type="chain" id="PRO_5042227913" evidence="2">
    <location>
        <begin position="20"/>
        <end position="85"/>
    </location>
</feature>
<name>A0AAF0Y051_9TREE</name>
<dbReference type="Proteomes" id="UP000827549">
    <property type="component" value="Chromosome 1"/>
</dbReference>
<organism evidence="3 4">
    <name type="scientific">Vanrija pseudolonga</name>
    <dbReference type="NCBI Taxonomy" id="143232"/>
    <lineage>
        <taxon>Eukaryota</taxon>
        <taxon>Fungi</taxon>
        <taxon>Dikarya</taxon>
        <taxon>Basidiomycota</taxon>
        <taxon>Agaricomycotina</taxon>
        <taxon>Tremellomycetes</taxon>
        <taxon>Trichosporonales</taxon>
        <taxon>Trichosporonaceae</taxon>
        <taxon>Vanrija</taxon>
    </lineage>
</organism>
<keyword evidence="1" id="KW-0472">Membrane</keyword>
<sequence length="85" mass="9279">MTALATFIATLVLLEAALGAPVDSTAHTLLKRDHHTSTGEIVGYVIALIVILLIIGTLVWLCNRRVERIRDAAAAEPKTKKVYNR</sequence>
<keyword evidence="1" id="KW-0812">Transmembrane</keyword>
<reference evidence="3" key="1">
    <citation type="submission" date="2023-10" db="EMBL/GenBank/DDBJ databases">
        <authorList>
            <person name="Noh H."/>
        </authorList>
    </citation>
    <scope>NUCLEOTIDE SEQUENCE</scope>
    <source>
        <strain evidence="3">DUCC4014</strain>
    </source>
</reference>
<proteinExistence type="predicted"/>
<feature type="transmembrane region" description="Helical" evidence="1">
    <location>
        <begin position="43"/>
        <end position="62"/>
    </location>
</feature>
<feature type="signal peptide" evidence="2">
    <location>
        <begin position="1"/>
        <end position="19"/>
    </location>
</feature>
<evidence type="ECO:0000256" key="1">
    <source>
        <dbReference type="SAM" id="Phobius"/>
    </source>
</evidence>
<accession>A0AAF0Y051</accession>
<dbReference type="AlphaFoldDB" id="A0AAF0Y051"/>
<keyword evidence="1" id="KW-1133">Transmembrane helix</keyword>
<dbReference type="EMBL" id="CP086714">
    <property type="protein sequence ID" value="WOO77463.1"/>
    <property type="molecule type" value="Genomic_DNA"/>
</dbReference>
<keyword evidence="4" id="KW-1185">Reference proteome</keyword>
<dbReference type="RefSeq" id="XP_062623495.1">
    <property type="nucleotide sequence ID" value="XM_062767511.1"/>
</dbReference>
<evidence type="ECO:0000313" key="4">
    <source>
        <dbReference type="Proteomes" id="UP000827549"/>
    </source>
</evidence>
<evidence type="ECO:0000256" key="2">
    <source>
        <dbReference type="SAM" id="SignalP"/>
    </source>
</evidence>
<evidence type="ECO:0000313" key="3">
    <source>
        <dbReference type="EMBL" id="WOO77463.1"/>
    </source>
</evidence>